<gene>
    <name evidence="2" type="ORF">MEDL_14639</name>
</gene>
<keyword evidence="3" id="KW-1185">Reference proteome</keyword>
<evidence type="ECO:0000313" key="3">
    <source>
        <dbReference type="Proteomes" id="UP000683360"/>
    </source>
</evidence>
<protein>
    <submittedName>
        <fullName evidence="2">Uncharacterized protein</fullName>
    </submittedName>
</protein>
<proteinExistence type="predicted"/>
<dbReference type="OrthoDB" id="10349059at2759"/>
<dbReference type="Proteomes" id="UP000683360">
    <property type="component" value="Unassembled WGS sequence"/>
</dbReference>
<dbReference type="Gene3D" id="3.40.50.12690">
    <property type="match status" value="1"/>
</dbReference>
<evidence type="ECO:0000256" key="1">
    <source>
        <dbReference type="SAM" id="Phobius"/>
    </source>
</evidence>
<name>A0A8S3QYK1_MYTED</name>
<accession>A0A8S3QYK1</accession>
<dbReference type="AlphaFoldDB" id="A0A8S3QYK1"/>
<feature type="transmembrane region" description="Helical" evidence="1">
    <location>
        <begin position="310"/>
        <end position="328"/>
    </location>
</feature>
<sequence>MSEEINDQSQNLNFSLDSITNLSKSVNNSKYDGKSKEDLIQIINDLESKLENKCSEVSIQSDSIECQTAKFVNACDVSTQTAPIPAPRLSKLKLHKEPCKTVETTIQPENQIHNLKQVKSNKTQNFEQLSSDKNLIIGSSILKGIRPSGLSKTDIRTFRGANIDRITSEIMKMNLRTYKNIILQVGGNDISAGHSLKELEEDFEKYETSKRNKKRSVNYVIIKENVNGIYSSDTTKKVSIAKLNSINDALITSDNADTLSQTCGQDTFLDDKQLDTNCVMSNNDSNVIIACDLLYPFPEANFLIDVKISYIYVFTLAIAICMYYLIILENHALTRKQIDPGDNIFGTYGFSKSKGIRICSHNVNRIESKYDEIKHTLMFSKNPPDVVGMCETFLTKNTKDNELQIPGYLSERKDRTSQGGGGLIVYFSEK</sequence>
<keyword evidence="1" id="KW-0472">Membrane</keyword>
<keyword evidence="1" id="KW-1133">Transmembrane helix</keyword>
<dbReference type="Gene3D" id="3.60.10.10">
    <property type="entry name" value="Endonuclease/exonuclease/phosphatase"/>
    <property type="match status" value="1"/>
</dbReference>
<organism evidence="2 3">
    <name type="scientific">Mytilus edulis</name>
    <name type="common">Blue mussel</name>
    <dbReference type="NCBI Taxonomy" id="6550"/>
    <lineage>
        <taxon>Eukaryota</taxon>
        <taxon>Metazoa</taxon>
        <taxon>Spiralia</taxon>
        <taxon>Lophotrochozoa</taxon>
        <taxon>Mollusca</taxon>
        <taxon>Bivalvia</taxon>
        <taxon>Autobranchia</taxon>
        <taxon>Pteriomorphia</taxon>
        <taxon>Mytilida</taxon>
        <taxon>Mytiloidea</taxon>
        <taxon>Mytilidae</taxon>
        <taxon>Mytilinae</taxon>
        <taxon>Mytilus</taxon>
    </lineage>
</organism>
<comment type="caution">
    <text evidence="2">The sequence shown here is derived from an EMBL/GenBank/DDBJ whole genome shotgun (WGS) entry which is preliminary data.</text>
</comment>
<keyword evidence="1" id="KW-0812">Transmembrane</keyword>
<reference evidence="2" key="1">
    <citation type="submission" date="2021-03" db="EMBL/GenBank/DDBJ databases">
        <authorList>
            <person name="Bekaert M."/>
        </authorList>
    </citation>
    <scope>NUCLEOTIDE SEQUENCE</scope>
</reference>
<dbReference type="InterPro" id="IPR036691">
    <property type="entry name" value="Endo/exonu/phosph_ase_sf"/>
</dbReference>
<evidence type="ECO:0000313" key="2">
    <source>
        <dbReference type="EMBL" id="CAG2199942.1"/>
    </source>
</evidence>
<dbReference type="EMBL" id="CAJPWZ010000729">
    <property type="protein sequence ID" value="CAG2199942.1"/>
    <property type="molecule type" value="Genomic_DNA"/>
</dbReference>